<organism evidence="1 2">
    <name type="scientific">Hymenobacter humi</name>
    <dbReference type="NCBI Taxonomy" id="1411620"/>
    <lineage>
        <taxon>Bacteria</taxon>
        <taxon>Pseudomonadati</taxon>
        <taxon>Bacteroidota</taxon>
        <taxon>Cytophagia</taxon>
        <taxon>Cytophagales</taxon>
        <taxon>Hymenobacteraceae</taxon>
        <taxon>Hymenobacter</taxon>
    </lineage>
</organism>
<accession>A0ABW2UC25</accession>
<dbReference type="Gene3D" id="3.40.50.2000">
    <property type="entry name" value="Glycogen Phosphorylase B"/>
    <property type="match status" value="1"/>
</dbReference>
<evidence type="ECO:0000313" key="1">
    <source>
        <dbReference type="EMBL" id="MFC7669775.1"/>
    </source>
</evidence>
<dbReference type="EMBL" id="JBHTEK010000001">
    <property type="protein sequence ID" value="MFC7669775.1"/>
    <property type="molecule type" value="Genomic_DNA"/>
</dbReference>
<evidence type="ECO:0000313" key="2">
    <source>
        <dbReference type="Proteomes" id="UP001596513"/>
    </source>
</evidence>
<name>A0ABW2UC25_9BACT</name>
<dbReference type="Proteomes" id="UP001596513">
    <property type="component" value="Unassembled WGS sequence"/>
</dbReference>
<evidence type="ECO:0008006" key="3">
    <source>
        <dbReference type="Google" id="ProtNLM"/>
    </source>
</evidence>
<dbReference type="Gene3D" id="3.40.50.11010">
    <property type="match status" value="1"/>
</dbReference>
<dbReference type="SUPFAM" id="SSF53756">
    <property type="entry name" value="UDP-Glycosyltransferase/glycogen phosphorylase"/>
    <property type="match status" value="1"/>
</dbReference>
<dbReference type="RefSeq" id="WP_380205254.1">
    <property type="nucleotide sequence ID" value="NZ_JBHTEK010000001.1"/>
</dbReference>
<protein>
    <recommendedName>
        <fullName evidence="3">Glycosyltransferase family 1 protein</fullName>
    </recommendedName>
</protein>
<keyword evidence="2" id="KW-1185">Reference proteome</keyword>
<comment type="caution">
    <text evidence="1">The sequence shown here is derived from an EMBL/GenBank/DDBJ whole genome shotgun (WGS) entry which is preliminary data.</text>
</comment>
<proteinExistence type="predicted"/>
<sequence>MNDQNIIIIAQQNWETTIGTNPRNMAREFAKNNRVLYINMPLDVSTVLREHEEPTVKKRLRVLLGLEEGLVKAEPNVWVYTTGVLLLSANWLTSRPLFSAVNNLNAWLLARSIRKAADAAGFDSFYLLQDGLIFPGLELKRLLKPVKFIYNLRDYVMAVPYFQRHGPWMEAALMKQADVVSANSAYLRDYAREHNPSSYDIGQGCVLSLYQADAVYDRPADLPPAGAPIIGYTGYLTEIRLDIELLVTIARQRPQWNLVLIGPEDEAFKRSALHQRPTYTSWAASRPTSCRLT</sequence>
<gene>
    <name evidence="1" type="ORF">ACFQT0_22185</name>
</gene>
<reference evidence="2" key="1">
    <citation type="journal article" date="2019" name="Int. J. Syst. Evol. Microbiol.">
        <title>The Global Catalogue of Microorganisms (GCM) 10K type strain sequencing project: providing services to taxonomists for standard genome sequencing and annotation.</title>
        <authorList>
            <consortium name="The Broad Institute Genomics Platform"/>
            <consortium name="The Broad Institute Genome Sequencing Center for Infectious Disease"/>
            <person name="Wu L."/>
            <person name="Ma J."/>
        </authorList>
    </citation>
    <scope>NUCLEOTIDE SEQUENCE [LARGE SCALE GENOMIC DNA]</scope>
    <source>
        <strain evidence="2">JCM 19635</strain>
    </source>
</reference>